<gene>
    <name evidence="2" type="ORF">GCM10007392_45470</name>
</gene>
<dbReference type="Gene3D" id="3.10.105.10">
    <property type="entry name" value="Dipeptide-binding Protein, Domain 3"/>
    <property type="match status" value="1"/>
</dbReference>
<protein>
    <submittedName>
        <fullName evidence="2">ABC transporter substrate-binding protein</fullName>
    </submittedName>
</protein>
<dbReference type="GO" id="GO:0015833">
    <property type="term" value="P:peptide transport"/>
    <property type="evidence" value="ECO:0007669"/>
    <property type="project" value="TreeGrafter"/>
</dbReference>
<evidence type="ECO:0000259" key="1">
    <source>
        <dbReference type="Pfam" id="PF00496"/>
    </source>
</evidence>
<dbReference type="AlphaFoldDB" id="A0A918NJU3"/>
<reference evidence="2" key="2">
    <citation type="submission" date="2020-09" db="EMBL/GenBank/DDBJ databases">
        <authorList>
            <person name="Sun Q."/>
            <person name="Kim S."/>
        </authorList>
    </citation>
    <scope>NUCLEOTIDE SEQUENCE</scope>
    <source>
        <strain evidence="2">KCTC 22169</strain>
    </source>
</reference>
<sequence length="549" mass="62845">MRHILWLTLLIPTLALGGQSRDLVLVPSHTNGFERNFNPFDSAIGSFYAQDFIYEPLWVFNVWHPDRHYPRLAKAVHQSEGLTRLTYTLRSGVYWSDGTPFTAEDVVFTVDYARRHPDYPINLDIHDPETGTGLVKSARVVDNLTVEFELARANALAHQHIGRLYPLPRHIFSRIDDPVAFANTHPVGTGPFTEVDRFNTSYFKVCRNPHYYEADRPAVDCLKYPHYSGNESLWAAARRGMIDWMGEGVRDPVGAFGEHTPHNRYWMAPGSNTNLQLNTTRPPLDDVAVRKAISLAIDRETLLTEDTFGLTSASPYPVGTGPLYQSWYDETALAPFRYLMQQDVEAARALLDGAGYLDRDGDGYREQPDGTPIQLGLAVPSGWTDWVNSLFTVAANLRSIGLNARVESMDEQAWYERIPTGNYDIYIMWTNPGLSPWRTYSDLFNPDKMKPGNLDSQAMHMYRDKDIEDWLHDFALMTDDAERQRIMTRIQTRVAETLPVITLFANPSWYQYNDERFTGWVTESDPFVRPMVHRGVPERLIHVLNLRPR</sequence>
<dbReference type="Gene3D" id="3.90.76.10">
    <property type="entry name" value="Dipeptide-binding Protein, Domain 1"/>
    <property type="match status" value="1"/>
</dbReference>
<keyword evidence="3" id="KW-1185">Reference proteome</keyword>
<reference evidence="2" key="1">
    <citation type="journal article" date="2014" name="Int. J. Syst. Evol. Microbiol.">
        <title>Complete genome sequence of Corynebacterium casei LMG S-19264T (=DSM 44701T), isolated from a smear-ripened cheese.</title>
        <authorList>
            <consortium name="US DOE Joint Genome Institute (JGI-PGF)"/>
            <person name="Walter F."/>
            <person name="Albersmeier A."/>
            <person name="Kalinowski J."/>
            <person name="Ruckert C."/>
        </authorList>
    </citation>
    <scope>NUCLEOTIDE SEQUENCE</scope>
    <source>
        <strain evidence="2">KCTC 22169</strain>
    </source>
</reference>
<organism evidence="2 3">
    <name type="scientific">Saccharospirillum salsuginis</name>
    <dbReference type="NCBI Taxonomy" id="418750"/>
    <lineage>
        <taxon>Bacteria</taxon>
        <taxon>Pseudomonadati</taxon>
        <taxon>Pseudomonadota</taxon>
        <taxon>Gammaproteobacteria</taxon>
        <taxon>Oceanospirillales</taxon>
        <taxon>Saccharospirillaceae</taxon>
        <taxon>Saccharospirillum</taxon>
    </lineage>
</organism>
<feature type="domain" description="Solute-binding protein family 5" evidence="1">
    <location>
        <begin position="69"/>
        <end position="444"/>
    </location>
</feature>
<evidence type="ECO:0000313" key="3">
    <source>
        <dbReference type="Proteomes" id="UP000626148"/>
    </source>
</evidence>
<dbReference type="PANTHER" id="PTHR30290">
    <property type="entry name" value="PERIPLASMIC BINDING COMPONENT OF ABC TRANSPORTER"/>
    <property type="match status" value="1"/>
</dbReference>
<dbReference type="SUPFAM" id="SSF53850">
    <property type="entry name" value="Periplasmic binding protein-like II"/>
    <property type="match status" value="1"/>
</dbReference>
<accession>A0A918NJU3</accession>
<dbReference type="PIRSF" id="PIRSF002741">
    <property type="entry name" value="MppA"/>
    <property type="match status" value="1"/>
</dbReference>
<proteinExistence type="predicted"/>
<dbReference type="GO" id="GO:0043190">
    <property type="term" value="C:ATP-binding cassette (ABC) transporter complex"/>
    <property type="evidence" value="ECO:0007669"/>
    <property type="project" value="InterPro"/>
</dbReference>
<dbReference type="Pfam" id="PF00496">
    <property type="entry name" value="SBP_bac_5"/>
    <property type="match status" value="1"/>
</dbReference>
<evidence type="ECO:0000313" key="2">
    <source>
        <dbReference type="EMBL" id="GGX72987.1"/>
    </source>
</evidence>
<dbReference type="Proteomes" id="UP000626148">
    <property type="component" value="Unassembled WGS sequence"/>
</dbReference>
<dbReference type="GO" id="GO:1904680">
    <property type="term" value="F:peptide transmembrane transporter activity"/>
    <property type="evidence" value="ECO:0007669"/>
    <property type="project" value="TreeGrafter"/>
</dbReference>
<dbReference type="Gene3D" id="3.40.190.10">
    <property type="entry name" value="Periplasmic binding protein-like II"/>
    <property type="match status" value="1"/>
</dbReference>
<dbReference type="InterPro" id="IPR030678">
    <property type="entry name" value="Peptide/Ni-bd"/>
</dbReference>
<dbReference type="InterPro" id="IPR039424">
    <property type="entry name" value="SBP_5"/>
</dbReference>
<dbReference type="InterPro" id="IPR000914">
    <property type="entry name" value="SBP_5_dom"/>
</dbReference>
<dbReference type="RefSeq" id="WP_189613142.1">
    <property type="nucleotide sequence ID" value="NZ_BMXR01000016.1"/>
</dbReference>
<dbReference type="EMBL" id="BMXR01000016">
    <property type="protein sequence ID" value="GGX72987.1"/>
    <property type="molecule type" value="Genomic_DNA"/>
</dbReference>
<comment type="caution">
    <text evidence="2">The sequence shown here is derived from an EMBL/GenBank/DDBJ whole genome shotgun (WGS) entry which is preliminary data.</text>
</comment>
<dbReference type="CDD" id="cd08509">
    <property type="entry name" value="PBP2_TmCBP_oligosaccharides_like"/>
    <property type="match status" value="1"/>
</dbReference>
<dbReference type="PANTHER" id="PTHR30290:SF82">
    <property type="entry name" value="ABC-TYPE DIPEPTIDE_OLIGOPEPTIDE TRANSPORT SYSTEM, PERIPLASMIC COMPONENT"/>
    <property type="match status" value="1"/>
</dbReference>
<name>A0A918NJU3_9GAMM</name>
<dbReference type="GO" id="GO:0030288">
    <property type="term" value="C:outer membrane-bounded periplasmic space"/>
    <property type="evidence" value="ECO:0007669"/>
    <property type="project" value="UniProtKB-ARBA"/>
</dbReference>